<dbReference type="PANTHER" id="PTHR44086">
    <property type="entry name" value="THIOSULFATE SULFURTRANSFERASE RDL2, MITOCHONDRIAL-RELATED"/>
    <property type="match status" value="1"/>
</dbReference>
<proteinExistence type="predicted"/>
<dbReference type="Pfam" id="PF00581">
    <property type="entry name" value="Rhodanese"/>
    <property type="match status" value="1"/>
</dbReference>
<dbReference type="RefSeq" id="WP_097055033.1">
    <property type="nucleotide sequence ID" value="NZ_OCMF01000001.1"/>
</dbReference>
<dbReference type="SMART" id="SM00450">
    <property type="entry name" value="RHOD"/>
    <property type="match status" value="1"/>
</dbReference>
<dbReference type="InterPro" id="IPR001763">
    <property type="entry name" value="Rhodanese-like_dom"/>
</dbReference>
<dbReference type="AlphaFoldDB" id="A0A285X1Q1"/>
<dbReference type="PANTHER" id="PTHR44086:SF10">
    <property type="entry name" value="THIOSULFATE SULFURTRANSFERASE_RHODANESE-LIKE DOMAIN-CONTAINING PROTEIN 3"/>
    <property type="match status" value="1"/>
</dbReference>
<sequence length="221" mass="25342">MMVKKKLARFLSFRYVLLALILLILAGGLVMLPKVEKQEGIHAEQLLNKAISTERYVSTDELSDKIISQDPSFILVDVRDPQSFNEYSLPNAVNIPLRNLLDEEYEAYINQTQYDVIFYSNDNFYADQAWVLGNRLGYQNLRVLKGGINEWYNSIINPTVPNEQLAAEDFELYSTRKAASMFFGVMYPEQNRVEEPVIEKPAARKVVPVKKKKKRPVEGGC</sequence>
<organism evidence="2 3">
    <name type="scientific">Salinimicrobium sediminis</name>
    <dbReference type="NCBI Taxonomy" id="1343891"/>
    <lineage>
        <taxon>Bacteria</taxon>
        <taxon>Pseudomonadati</taxon>
        <taxon>Bacteroidota</taxon>
        <taxon>Flavobacteriia</taxon>
        <taxon>Flavobacteriales</taxon>
        <taxon>Flavobacteriaceae</taxon>
        <taxon>Salinimicrobium</taxon>
    </lineage>
</organism>
<evidence type="ECO:0000259" key="1">
    <source>
        <dbReference type="PROSITE" id="PS50206"/>
    </source>
</evidence>
<dbReference type="SUPFAM" id="SSF52821">
    <property type="entry name" value="Rhodanese/Cell cycle control phosphatase"/>
    <property type="match status" value="1"/>
</dbReference>
<protein>
    <submittedName>
        <fullName evidence="2">Rhodanese-like domain-containing protein</fullName>
    </submittedName>
</protein>
<accession>A0A285X1Q1</accession>
<evidence type="ECO:0000313" key="3">
    <source>
        <dbReference type="Proteomes" id="UP000219193"/>
    </source>
</evidence>
<dbReference type="OrthoDB" id="1178009at2"/>
<keyword evidence="3" id="KW-1185">Reference proteome</keyword>
<dbReference type="CDD" id="cd00158">
    <property type="entry name" value="RHOD"/>
    <property type="match status" value="1"/>
</dbReference>
<gene>
    <name evidence="2" type="ORF">SAMN06296241_0812</name>
</gene>
<dbReference type="Proteomes" id="UP000219193">
    <property type="component" value="Unassembled WGS sequence"/>
</dbReference>
<dbReference type="EMBL" id="OCMF01000001">
    <property type="protein sequence ID" value="SOC79291.1"/>
    <property type="molecule type" value="Genomic_DNA"/>
</dbReference>
<dbReference type="PROSITE" id="PS50206">
    <property type="entry name" value="RHODANESE_3"/>
    <property type="match status" value="1"/>
</dbReference>
<dbReference type="InterPro" id="IPR036873">
    <property type="entry name" value="Rhodanese-like_dom_sf"/>
</dbReference>
<reference evidence="3" key="1">
    <citation type="submission" date="2017-09" db="EMBL/GenBank/DDBJ databases">
        <authorList>
            <person name="Varghese N."/>
            <person name="Submissions S."/>
        </authorList>
    </citation>
    <scope>NUCLEOTIDE SEQUENCE [LARGE SCALE GENOMIC DNA]</scope>
    <source>
        <strain evidence="3">CGMCC 1.12641</strain>
    </source>
</reference>
<dbReference type="Gene3D" id="3.40.250.10">
    <property type="entry name" value="Rhodanese-like domain"/>
    <property type="match status" value="1"/>
</dbReference>
<evidence type="ECO:0000313" key="2">
    <source>
        <dbReference type="EMBL" id="SOC79291.1"/>
    </source>
</evidence>
<name>A0A285X1Q1_9FLAO</name>
<feature type="domain" description="Rhodanese" evidence="1">
    <location>
        <begin position="69"/>
        <end position="160"/>
    </location>
</feature>
<dbReference type="GO" id="GO:0004792">
    <property type="term" value="F:thiosulfate-cyanide sulfurtransferase activity"/>
    <property type="evidence" value="ECO:0007669"/>
    <property type="project" value="TreeGrafter"/>
</dbReference>